<dbReference type="GO" id="GO:0090374">
    <property type="term" value="P:oligopeptide export from mitochondrion"/>
    <property type="evidence" value="ECO:0007669"/>
    <property type="project" value="TreeGrafter"/>
</dbReference>
<proteinExistence type="inferred from homology"/>
<dbReference type="CDD" id="cd18578">
    <property type="entry name" value="ABC_6TM_Pgp_ABCB1_D2_like"/>
    <property type="match status" value="1"/>
</dbReference>
<evidence type="ECO:0000256" key="2">
    <source>
        <dbReference type="ARBA" id="ARBA00007577"/>
    </source>
</evidence>
<dbReference type="InterPro" id="IPR003593">
    <property type="entry name" value="AAA+_ATPase"/>
</dbReference>
<dbReference type="PANTHER" id="PTHR43394:SF11">
    <property type="entry name" value="ATP-BINDING CASSETTE TRANSPORTER"/>
    <property type="match status" value="1"/>
</dbReference>
<feature type="transmembrane region" description="Helical" evidence="11">
    <location>
        <begin position="97"/>
        <end position="121"/>
    </location>
</feature>
<feature type="compositionally biased region" description="Low complexity" evidence="10">
    <location>
        <begin position="658"/>
        <end position="674"/>
    </location>
</feature>
<dbReference type="GO" id="GO:0015421">
    <property type="term" value="F:ABC-type oligopeptide transporter activity"/>
    <property type="evidence" value="ECO:0007669"/>
    <property type="project" value="TreeGrafter"/>
</dbReference>
<dbReference type="EMBL" id="VJMJ01000036">
    <property type="protein sequence ID" value="KAF0741642.1"/>
    <property type="molecule type" value="Genomic_DNA"/>
</dbReference>
<dbReference type="CDD" id="cd03249">
    <property type="entry name" value="ABC_MTABC3_MDL1_MDL2"/>
    <property type="match status" value="2"/>
</dbReference>
<name>A0A6G0XMF2_9STRA</name>
<evidence type="ECO:0000256" key="5">
    <source>
        <dbReference type="ARBA" id="ARBA00022737"/>
    </source>
</evidence>
<dbReference type="InterPro" id="IPR011527">
    <property type="entry name" value="ABC1_TM_dom"/>
</dbReference>
<dbReference type="Pfam" id="PF00664">
    <property type="entry name" value="ABC_membrane"/>
    <property type="match status" value="2"/>
</dbReference>
<dbReference type="InterPro" id="IPR003439">
    <property type="entry name" value="ABC_transporter-like_ATP-bd"/>
</dbReference>
<feature type="transmembrane region" description="Helical" evidence="11">
    <location>
        <begin position="813"/>
        <end position="832"/>
    </location>
</feature>
<evidence type="ECO:0000259" key="12">
    <source>
        <dbReference type="PROSITE" id="PS50893"/>
    </source>
</evidence>
<evidence type="ECO:0000256" key="4">
    <source>
        <dbReference type="ARBA" id="ARBA00022692"/>
    </source>
</evidence>
<dbReference type="PANTHER" id="PTHR43394">
    <property type="entry name" value="ATP-DEPENDENT PERMEASE MDL1, MITOCHONDRIAL"/>
    <property type="match status" value="1"/>
</dbReference>
<evidence type="ECO:0000256" key="3">
    <source>
        <dbReference type="ARBA" id="ARBA00022448"/>
    </source>
</evidence>
<dbReference type="Gene3D" id="1.20.1560.10">
    <property type="entry name" value="ABC transporter type 1, transmembrane domain"/>
    <property type="match status" value="1"/>
</dbReference>
<keyword evidence="7" id="KW-0067">ATP-binding</keyword>
<feature type="transmembrane region" description="Helical" evidence="11">
    <location>
        <begin position="687"/>
        <end position="712"/>
    </location>
</feature>
<gene>
    <name evidence="14" type="ORF">Ae201684_003318</name>
</gene>
<feature type="transmembrane region" description="Helical" evidence="11">
    <location>
        <begin position="176"/>
        <end position="195"/>
    </location>
</feature>
<evidence type="ECO:0000313" key="15">
    <source>
        <dbReference type="Proteomes" id="UP000481153"/>
    </source>
</evidence>
<keyword evidence="8 11" id="KW-1133">Transmembrane helix</keyword>
<sequence length="1257" mass="135775">MESPKASQHPFVEVLSLTQKSGSDESHVESKKHIASFTDFFHFADTTDYVLIFVGTIGAIASGVSLPLQMVFWGDVVNAFTAKIQDVPAFQHGVNFVVYQFLVVGAVTFLGGFAQVACFSVSAARQAKRLRHAYATAILHQDMTWFDLHAPTQLATRVVDTTLVVQEGMGRKLGDCISMVSMAVASFIIGFVFSWEISLATSVFTPFVALATFYSTKSIAAAVQGGTAAYAEAGGIAEEGLANVKTVQMFNSMNDITEKYNAALKTASTAAEKKGLAVGLGTGVVHLLTLATYAVAMYYGTVLVSRDQVGPEPCTRRHCYDGGRIITAFFAIAIGSMGVGQTGPSLQAIMTARATAAEMFDLIRRKPTIDASSSEGLRLEHVKGDIALDQVHFAYPSRPDVFVAAGYSLVIPAGQKVALVGGSGSGKSTVISLLERYYDPLSGRVTLDGHDLKSLNVHWLRSQFGLVGQVPCLFAGSIASNIRTGNPNATMDQVIDAAKRANAYNFIMEFPDGFDTFVGNRGVQLSGGQKQRLAIARAILKDPAVLLLDEATSALDADSEHIVQRSLDELVASRVRTTIIIAHRLSTIRGADRIVVLKDGQVVEDGSHETLMLIPNGQYKSMVDTNTSEPAALQSAIDVPQVQEMKSPKAKRQEIDETNPSESSESSESTPSRPDTSRLWRLSMPKLSNLILGSLGAIVHGAMFPLWGVFFAKCTVIFYSYNLGLDVMRSEAFKWAMGFLGLGVAALGASVVQYYQFAIVCERLTARLRGMSFRAMLHQEMSWFDHPNHAPGALTTRLASDAAAVRTLTAETLNAILMNAAALLVAFSVAFYSSWRVTLTLLAVIPIMGGAYMLQVKMFTSQANKSVNGGDVEAGALLTEAIGAIRTVVSFNMEEQIEVAYLKHLLESEKIDQRTGLVGGFVYSIIQSALLFAFAAIAYYCGWLILHEIDTVENIFLVFNPVLYCSFGLGKAVQGLGDATKAKAAVKALFDVIDRQPNISCQDLGGHVLGAVKGDLEFRQVAFHYPSRPQSKIYTNYNLKIQSGQTLALVGSSGSGKSTAIQLIERFYDPTAGTVFLDGIDLKTLNVQALRRQISIVGQEPVLFSGTIRDNIAMGKPGATDAEIEEAAKRAYAHEFIQRFPDQYLTSVGSYGSQISGGQKQRIAIARAIIRDPAVLLLDEATSALDTESERIVQASLDALLESKRRTTIIVAHRLSTIRRADVIAVVDGGRITELGSHDELMAIPNGFYAKLVSRQL</sequence>
<evidence type="ECO:0000313" key="14">
    <source>
        <dbReference type="EMBL" id="KAF0741642.1"/>
    </source>
</evidence>
<evidence type="ECO:0000256" key="11">
    <source>
        <dbReference type="SAM" id="Phobius"/>
    </source>
</evidence>
<dbReference type="FunFam" id="3.40.50.300:FF:000251">
    <property type="entry name" value="ABC transporter B family member 19"/>
    <property type="match status" value="1"/>
</dbReference>
<feature type="transmembrane region" description="Helical" evidence="11">
    <location>
        <begin position="49"/>
        <end position="68"/>
    </location>
</feature>
<protein>
    <submittedName>
        <fullName evidence="14">Uncharacterized protein</fullName>
    </submittedName>
</protein>
<dbReference type="GO" id="GO:0005524">
    <property type="term" value="F:ATP binding"/>
    <property type="evidence" value="ECO:0007669"/>
    <property type="project" value="UniProtKB-KW"/>
</dbReference>
<dbReference type="GO" id="GO:0016887">
    <property type="term" value="F:ATP hydrolysis activity"/>
    <property type="evidence" value="ECO:0007669"/>
    <property type="project" value="InterPro"/>
</dbReference>
<dbReference type="Pfam" id="PF00005">
    <property type="entry name" value="ABC_tran"/>
    <property type="match status" value="2"/>
</dbReference>
<evidence type="ECO:0000259" key="13">
    <source>
        <dbReference type="PROSITE" id="PS50929"/>
    </source>
</evidence>
<feature type="transmembrane region" description="Helical" evidence="11">
    <location>
        <begin position="838"/>
        <end position="856"/>
    </location>
</feature>
<feature type="transmembrane region" description="Helical" evidence="11">
    <location>
        <begin position="732"/>
        <end position="755"/>
    </location>
</feature>
<evidence type="ECO:0000256" key="10">
    <source>
        <dbReference type="SAM" id="MobiDB-lite"/>
    </source>
</evidence>
<keyword evidence="5" id="KW-0677">Repeat</keyword>
<dbReference type="PROSITE" id="PS50929">
    <property type="entry name" value="ABC_TM1F"/>
    <property type="match status" value="2"/>
</dbReference>
<dbReference type="FunFam" id="3.40.50.300:FF:000205">
    <property type="entry name" value="ABC transporter B family member 4"/>
    <property type="match status" value="1"/>
</dbReference>
<keyword evidence="9 11" id="KW-0472">Membrane</keyword>
<keyword evidence="4 11" id="KW-0812">Transmembrane</keyword>
<dbReference type="InterPro" id="IPR027417">
    <property type="entry name" value="P-loop_NTPase"/>
</dbReference>
<dbReference type="SUPFAM" id="SSF52540">
    <property type="entry name" value="P-loop containing nucleoside triphosphate hydrolases"/>
    <property type="match status" value="2"/>
</dbReference>
<feature type="transmembrane region" description="Helical" evidence="11">
    <location>
        <begin position="276"/>
        <end position="299"/>
    </location>
</feature>
<dbReference type="InterPro" id="IPR039421">
    <property type="entry name" value="Type_1_exporter"/>
</dbReference>
<accession>A0A6G0XMF2</accession>
<dbReference type="SMART" id="SM00382">
    <property type="entry name" value="AAA"/>
    <property type="match status" value="2"/>
</dbReference>
<dbReference type="PROSITE" id="PS00211">
    <property type="entry name" value="ABC_TRANSPORTER_1"/>
    <property type="match status" value="2"/>
</dbReference>
<dbReference type="SUPFAM" id="SSF90123">
    <property type="entry name" value="ABC transporter transmembrane region"/>
    <property type="match status" value="2"/>
</dbReference>
<evidence type="ECO:0000256" key="6">
    <source>
        <dbReference type="ARBA" id="ARBA00022741"/>
    </source>
</evidence>
<comment type="subcellular location">
    <subcellularLocation>
        <location evidence="1">Membrane</location>
        <topology evidence="1">Multi-pass membrane protein</topology>
    </subcellularLocation>
</comment>
<dbReference type="PROSITE" id="PS50893">
    <property type="entry name" value="ABC_TRANSPORTER_2"/>
    <property type="match status" value="2"/>
</dbReference>
<comment type="similarity">
    <text evidence="2">Belongs to the ABC transporter superfamily. ABCB family. Multidrug resistance exporter (TC 3.A.1.201) subfamily.</text>
</comment>
<keyword evidence="3" id="KW-0813">Transport</keyword>
<keyword evidence="15" id="KW-1185">Reference proteome</keyword>
<dbReference type="Proteomes" id="UP000481153">
    <property type="component" value="Unassembled WGS sequence"/>
</dbReference>
<evidence type="ECO:0000256" key="7">
    <source>
        <dbReference type="ARBA" id="ARBA00022840"/>
    </source>
</evidence>
<dbReference type="AlphaFoldDB" id="A0A6G0XMF2"/>
<evidence type="ECO:0000256" key="9">
    <source>
        <dbReference type="ARBA" id="ARBA00023136"/>
    </source>
</evidence>
<feature type="transmembrane region" description="Helical" evidence="11">
    <location>
        <begin position="920"/>
        <end position="946"/>
    </location>
</feature>
<dbReference type="Gene3D" id="3.40.50.300">
    <property type="entry name" value="P-loop containing nucleotide triphosphate hydrolases"/>
    <property type="match status" value="2"/>
</dbReference>
<evidence type="ECO:0000256" key="8">
    <source>
        <dbReference type="ARBA" id="ARBA00022989"/>
    </source>
</evidence>
<organism evidence="14 15">
    <name type="scientific">Aphanomyces euteiches</name>
    <dbReference type="NCBI Taxonomy" id="100861"/>
    <lineage>
        <taxon>Eukaryota</taxon>
        <taxon>Sar</taxon>
        <taxon>Stramenopiles</taxon>
        <taxon>Oomycota</taxon>
        <taxon>Saprolegniomycetes</taxon>
        <taxon>Saprolegniales</taxon>
        <taxon>Verrucalvaceae</taxon>
        <taxon>Aphanomyces</taxon>
    </lineage>
</organism>
<feature type="domain" description="ABC transmembrane type-1" evidence="13">
    <location>
        <begin position="691"/>
        <end position="981"/>
    </location>
</feature>
<feature type="domain" description="ABC transporter" evidence="12">
    <location>
        <begin position="386"/>
        <end position="624"/>
    </location>
</feature>
<dbReference type="CDD" id="cd18577">
    <property type="entry name" value="ABC_6TM_Pgp_ABCB1_D1_like"/>
    <property type="match status" value="1"/>
</dbReference>
<dbReference type="VEuPathDB" id="FungiDB:AeMF1_017633"/>
<feature type="domain" description="ABC transporter" evidence="12">
    <location>
        <begin position="1016"/>
        <end position="1254"/>
    </location>
</feature>
<comment type="caution">
    <text evidence="14">The sequence shown here is derived from an EMBL/GenBank/DDBJ whole genome shotgun (WGS) entry which is preliminary data.</text>
</comment>
<feature type="region of interest" description="Disordered" evidence="10">
    <location>
        <begin position="643"/>
        <end position="677"/>
    </location>
</feature>
<feature type="domain" description="ABC transmembrane type-1" evidence="13">
    <location>
        <begin position="53"/>
        <end position="351"/>
    </location>
</feature>
<reference evidence="14 15" key="1">
    <citation type="submission" date="2019-07" db="EMBL/GenBank/DDBJ databases">
        <title>Genomics analysis of Aphanomyces spp. identifies a new class of oomycete effector associated with host adaptation.</title>
        <authorList>
            <person name="Gaulin E."/>
        </authorList>
    </citation>
    <scope>NUCLEOTIDE SEQUENCE [LARGE SCALE GENOMIC DNA]</scope>
    <source>
        <strain evidence="14 15">ATCC 201684</strain>
    </source>
</reference>
<keyword evidence="6" id="KW-0547">Nucleotide-binding</keyword>
<dbReference type="InterPro" id="IPR017871">
    <property type="entry name" value="ABC_transporter-like_CS"/>
</dbReference>
<dbReference type="GO" id="GO:0005743">
    <property type="term" value="C:mitochondrial inner membrane"/>
    <property type="evidence" value="ECO:0007669"/>
    <property type="project" value="TreeGrafter"/>
</dbReference>
<dbReference type="InterPro" id="IPR036640">
    <property type="entry name" value="ABC1_TM_sf"/>
</dbReference>
<evidence type="ECO:0000256" key="1">
    <source>
        <dbReference type="ARBA" id="ARBA00004141"/>
    </source>
</evidence>